<dbReference type="Gene3D" id="3.30.40.10">
    <property type="entry name" value="Zinc/RING finger domain, C3HC4 (zinc finger)"/>
    <property type="match status" value="1"/>
</dbReference>
<keyword evidence="1" id="KW-0479">Metal-binding</keyword>
<dbReference type="EMBL" id="CAMPGE010018977">
    <property type="protein sequence ID" value="CAI2377343.1"/>
    <property type="molecule type" value="Genomic_DNA"/>
</dbReference>
<sequence>MENYDSCDDLDICDEGTIAPTYPSIPLMMNRRKKINFHCYKCERRFQAYPSTRCCPRCEDEFIEEISDDRNEESKEESKGFPDPFEFNNRITFNGNGFISTIIRNDSGPDSPEADRFRLIRFPLQSDMEFFPNRRRENRSIFANGSGLGPRSRPSFRQIDNIFERLLRNIMMDSPNRQKPATKDAIDNLKTIDINNNDAINQSIEEKEAPNCCICTDDIESKANILPCKHLFHPDCIKKWLKIHHACPICRSNID</sequence>
<evidence type="ECO:0000256" key="4">
    <source>
        <dbReference type="PROSITE-ProRule" id="PRU00175"/>
    </source>
</evidence>
<dbReference type="SUPFAM" id="SSF57850">
    <property type="entry name" value="RING/U-box"/>
    <property type="match status" value="1"/>
</dbReference>
<evidence type="ECO:0000259" key="5">
    <source>
        <dbReference type="PROSITE" id="PS50089"/>
    </source>
</evidence>
<dbReference type="Proteomes" id="UP001295684">
    <property type="component" value="Unassembled WGS sequence"/>
</dbReference>
<dbReference type="SMART" id="SM00184">
    <property type="entry name" value="RING"/>
    <property type="match status" value="1"/>
</dbReference>
<evidence type="ECO:0000256" key="2">
    <source>
        <dbReference type="ARBA" id="ARBA00022771"/>
    </source>
</evidence>
<dbReference type="GO" id="GO:0016567">
    <property type="term" value="P:protein ubiquitination"/>
    <property type="evidence" value="ECO:0007669"/>
    <property type="project" value="TreeGrafter"/>
</dbReference>
<name>A0AAD1XR38_EUPCR</name>
<comment type="caution">
    <text evidence="6">The sequence shown here is derived from an EMBL/GenBank/DDBJ whole genome shotgun (WGS) entry which is preliminary data.</text>
</comment>
<feature type="domain" description="RING-type" evidence="5">
    <location>
        <begin position="212"/>
        <end position="251"/>
    </location>
</feature>
<dbReference type="PANTHER" id="PTHR15710:SF243">
    <property type="entry name" value="E3 UBIQUITIN-PROTEIN LIGASE PRAJA-2 ISOFORM X1"/>
    <property type="match status" value="1"/>
</dbReference>
<reference evidence="6" key="1">
    <citation type="submission" date="2023-07" db="EMBL/GenBank/DDBJ databases">
        <authorList>
            <consortium name="AG Swart"/>
            <person name="Singh M."/>
            <person name="Singh A."/>
            <person name="Seah K."/>
            <person name="Emmerich C."/>
        </authorList>
    </citation>
    <scope>NUCLEOTIDE SEQUENCE</scope>
    <source>
        <strain evidence="6">DP1</strain>
    </source>
</reference>
<evidence type="ECO:0000313" key="6">
    <source>
        <dbReference type="EMBL" id="CAI2377343.1"/>
    </source>
</evidence>
<dbReference type="GO" id="GO:0061630">
    <property type="term" value="F:ubiquitin protein ligase activity"/>
    <property type="evidence" value="ECO:0007669"/>
    <property type="project" value="TreeGrafter"/>
</dbReference>
<evidence type="ECO:0000313" key="7">
    <source>
        <dbReference type="Proteomes" id="UP001295684"/>
    </source>
</evidence>
<keyword evidence="2 4" id="KW-0863">Zinc-finger</keyword>
<proteinExistence type="predicted"/>
<dbReference type="PANTHER" id="PTHR15710">
    <property type="entry name" value="E3 UBIQUITIN-PROTEIN LIGASE PRAJA"/>
    <property type="match status" value="1"/>
</dbReference>
<dbReference type="PROSITE" id="PS50089">
    <property type="entry name" value="ZF_RING_2"/>
    <property type="match status" value="1"/>
</dbReference>
<dbReference type="Pfam" id="PF13639">
    <property type="entry name" value="zf-RING_2"/>
    <property type="match status" value="1"/>
</dbReference>
<keyword evidence="3" id="KW-0862">Zinc</keyword>
<dbReference type="GO" id="GO:0008270">
    <property type="term" value="F:zinc ion binding"/>
    <property type="evidence" value="ECO:0007669"/>
    <property type="project" value="UniProtKB-KW"/>
</dbReference>
<gene>
    <name evidence="6" type="ORF">ECRASSUSDP1_LOCUS18727</name>
</gene>
<dbReference type="InterPro" id="IPR001841">
    <property type="entry name" value="Znf_RING"/>
</dbReference>
<accession>A0AAD1XR38</accession>
<protein>
    <recommendedName>
        <fullName evidence="5">RING-type domain-containing protein</fullName>
    </recommendedName>
</protein>
<organism evidence="6 7">
    <name type="scientific">Euplotes crassus</name>
    <dbReference type="NCBI Taxonomy" id="5936"/>
    <lineage>
        <taxon>Eukaryota</taxon>
        <taxon>Sar</taxon>
        <taxon>Alveolata</taxon>
        <taxon>Ciliophora</taxon>
        <taxon>Intramacronucleata</taxon>
        <taxon>Spirotrichea</taxon>
        <taxon>Hypotrichia</taxon>
        <taxon>Euplotida</taxon>
        <taxon>Euplotidae</taxon>
        <taxon>Moneuplotes</taxon>
    </lineage>
</organism>
<keyword evidence="7" id="KW-1185">Reference proteome</keyword>
<evidence type="ECO:0000256" key="1">
    <source>
        <dbReference type="ARBA" id="ARBA00022723"/>
    </source>
</evidence>
<dbReference type="AlphaFoldDB" id="A0AAD1XR38"/>
<dbReference type="GO" id="GO:0005737">
    <property type="term" value="C:cytoplasm"/>
    <property type="evidence" value="ECO:0007669"/>
    <property type="project" value="TreeGrafter"/>
</dbReference>
<dbReference type="InterPro" id="IPR013083">
    <property type="entry name" value="Znf_RING/FYVE/PHD"/>
</dbReference>
<evidence type="ECO:0000256" key="3">
    <source>
        <dbReference type="ARBA" id="ARBA00022833"/>
    </source>
</evidence>